<proteinExistence type="inferred from homology"/>
<dbReference type="GO" id="GO:0005506">
    <property type="term" value="F:iron ion binding"/>
    <property type="evidence" value="ECO:0007669"/>
    <property type="project" value="InterPro"/>
</dbReference>
<keyword evidence="7 9" id="KW-0408">Iron</keyword>
<name>A0AAV5ALJ9_9AGAM</name>
<dbReference type="Pfam" id="PF00067">
    <property type="entry name" value="p450"/>
    <property type="match status" value="1"/>
</dbReference>
<accession>A0AAV5ALJ9</accession>
<keyword evidence="11" id="KW-1185">Reference proteome</keyword>
<keyword evidence="8" id="KW-0503">Monooxygenase</keyword>
<dbReference type="PRINTS" id="PR00463">
    <property type="entry name" value="EP450I"/>
</dbReference>
<dbReference type="PRINTS" id="PR00385">
    <property type="entry name" value="P450"/>
</dbReference>
<comment type="caution">
    <text evidence="10">The sequence shown here is derived from an EMBL/GenBank/DDBJ whole genome shotgun (WGS) entry which is preliminary data.</text>
</comment>
<feature type="binding site" description="axial binding residue" evidence="9">
    <location>
        <position position="446"/>
    </location>
    <ligand>
        <name>heme</name>
        <dbReference type="ChEBI" id="CHEBI:30413"/>
    </ligand>
    <ligandPart>
        <name>Fe</name>
        <dbReference type="ChEBI" id="CHEBI:18248"/>
    </ligandPart>
</feature>
<evidence type="ECO:0000256" key="3">
    <source>
        <dbReference type="ARBA" id="ARBA00010617"/>
    </source>
</evidence>
<dbReference type="InterPro" id="IPR002401">
    <property type="entry name" value="Cyt_P450_E_grp-I"/>
</dbReference>
<evidence type="ECO:0000256" key="9">
    <source>
        <dbReference type="PIRSR" id="PIRSR602401-1"/>
    </source>
</evidence>
<dbReference type="InterPro" id="IPR001128">
    <property type="entry name" value="Cyt_P450"/>
</dbReference>
<comment type="similarity">
    <text evidence="3">Belongs to the cytochrome P450 family.</text>
</comment>
<evidence type="ECO:0000313" key="10">
    <source>
        <dbReference type="EMBL" id="GJJ15315.1"/>
    </source>
</evidence>
<evidence type="ECO:0000256" key="6">
    <source>
        <dbReference type="ARBA" id="ARBA00023002"/>
    </source>
</evidence>
<dbReference type="Gene3D" id="1.10.630.10">
    <property type="entry name" value="Cytochrome P450"/>
    <property type="match status" value="1"/>
</dbReference>
<evidence type="ECO:0000256" key="4">
    <source>
        <dbReference type="ARBA" id="ARBA00022617"/>
    </source>
</evidence>
<evidence type="ECO:0008006" key="12">
    <source>
        <dbReference type="Google" id="ProtNLM"/>
    </source>
</evidence>
<evidence type="ECO:0000256" key="7">
    <source>
        <dbReference type="ARBA" id="ARBA00023004"/>
    </source>
</evidence>
<dbReference type="PANTHER" id="PTHR24305:SF166">
    <property type="entry name" value="CYTOCHROME P450 12A4, MITOCHONDRIAL-RELATED"/>
    <property type="match status" value="1"/>
</dbReference>
<gene>
    <name evidence="10" type="ORF">Clacol_009591</name>
</gene>
<keyword evidence="6" id="KW-0560">Oxidoreductase</keyword>
<dbReference type="AlphaFoldDB" id="A0AAV5ALJ9"/>
<sequence length="504" mass="57901">MSLFLYFFSLLSSLTIYRLSPFHPLASIPGPRIARLSRFKAMWVAQQEYQHLYYRSLHTKYGPYVRTGPNHIHIADASAVPIVLAAKPFRKSDRYLAFIPPHTAPSLFALVDVKEHSERRKLWERGMNSSALQQYRDIVIRRTQQFVDIVSKTGELGHNFDLAGWFSLLSFDIMGDLAFNGRFQLLKEGPQSEAVKFMDIARQSLFTQECFGMIPWIRQYVNFLPQKNKADVLWVRKFSKDTLEQRMKEGPKMKDLLYNLDYTRSLKFLIQLDEEHGGEKILPLPTLILEAGLTILAGSDTTGTTLSNVFFYLLSNPYALQKLLSEIDNYFSAAEDVYSADLKELKYLNAVLSETLRLAPATPSGSQRVLPEGSTGNGGILIGDRLLRFRWIPEGTSVQIHTYTIHRDPRYFSPDPERFRPERWLEKSLSTDPSAWIPFSYGPANCVGRQLALLELRTVICALLKQFTFKFAPDFNPERWEENIRDHFILAKGELLVQIQARDS</sequence>
<evidence type="ECO:0000313" key="11">
    <source>
        <dbReference type="Proteomes" id="UP001050691"/>
    </source>
</evidence>
<evidence type="ECO:0000256" key="8">
    <source>
        <dbReference type="ARBA" id="ARBA00023033"/>
    </source>
</evidence>
<reference evidence="10" key="1">
    <citation type="submission" date="2021-10" db="EMBL/GenBank/DDBJ databases">
        <title>De novo Genome Assembly of Clathrus columnatus (Basidiomycota, Fungi) Using Illumina and Nanopore Sequence Data.</title>
        <authorList>
            <person name="Ogiso-Tanaka E."/>
            <person name="Itagaki H."/>
            <person name="Hosoya T."/>
            <person name="Hosaka K."/>
        </authorList>
    </citation>
    <scope>NUCLEOTIDE SEQUENCE</scope>
    <source>
        <strain evidence="10">MO-923</strain>
    </source>
</reference>
<keyword evidence="5 9" id="KW-0479">Metal-binding</keyword>
<dbReference type="GO" id="GO:0004497">
    <property type="term" value="F:monooxygenase activity"/>
    <property type="evidence" value="ECO:0007669"/>
    <property type="project" value="UniProtKB-KW"/>
</dbReference>
<dbReference type="SUPFAM" id="SSF48264">
    <property type="entry name" value="Cytochrome P450"/>
    <property type="match status" value="1"/>
</dbReference>
<dbReference type="GO" id="GO:0016705">
    <property type="term" value="F:oxidoreductase activity, acting on paired donors, with incorporation or reduction of molecular oxygen"/>
    <property type="evidence" value="ECO:0007669"/>
    <property type="project" value="InterPro"/>
</dbReference>
<keyword evidence="4 9" id="KW-0349">Heme</keyword>
<organism evidence="10 11">
    <name type="scientific">Clathrus columnatus</name>
    <dbReference type="NCBI Taxonomy" id="1419009"/>
    <lineage>
        <taxon>Eukaryota</taxon>
        <taxon>Fungi</taxon>
        <taxon>Dikarya</taxon>
        <taxon>Basidiomycota</taxon>
        <taxon>Agaricomycotina</taxon>
        <taxon>Agaricomycetes</taxon>
        <taxon>Phallomycetidae</taxon>
        <taxon>Phallales</taxon>
        <taxon>Clathraceae</taxon>
        <taxon>Clathrus</taxon>
    </lineage>
</organism>
<evidence type="ECO:0000256" key="5">
    <source>
        <dbReference type="ARBA" id="ARBA00022723"/>
    </source>
</evidence>
<dbReference type="InterPro" id="IPR050121">
    <property type="entry name" value="Cytochrome_P450_monoxygenase"/>
</dbReference>
<protein>
    <recommendedName>
        <fullName evidence="12">Cytochrome P450</fullName>
    </recommendedName>
</protein>
<evidence type="ECO:0000256" key="1">
    <source>
        <dbReference type="ARBA" id="ARBA00001971"/>
    </source>
</evidence>
<dbReference type="Proteomes" id="UP001050691">
    <property type="component" value="Unassembled WGS sequence"/>
</dbReference>
<evidence type="ECO:0000256" key="2">
    <source>
        <dbReference type="ARBA" id="ARBA00005179"/>
    </source>
</evidence>
<dbReference type="EMBL" id="BPWL01000011">
    <property type="protein sequence ID" value="GJJ15315.1"/>
    <property type="molecule type" value="Genomic_DNA"/>
</dbReference>
<comment type="cofactor">
    <cofactor evidence="1 9">
        <name>heme</name>
        <dbReference type="ChEBI" id="CHEBI:30413"/>
    </cofactor>
</comment>
<comment type="pathway">
    <text evidence="2">Secondary metabolite biosynthesis.</text>
</comment>
<dbReference type="GO" id="GO:0020037">
    <property type="term" value="F:heme binding"/>
    <property type="evidence" value="ECO:0007669"/>
    <property type="project" value="InterPro"/>
</dbReference>
<dbReference type="CDD" id="cd11061">
    <property type="entry name" value="CYP67-like"/>
    <property type="match status" value="1"/>
</dbReference>
<dbReference type="PANTHER" id="PTHR24305">
    <property type="entry name" value="CYTOCHROME P450"/>
    <property type="match status" value="1"/>
</dbReference>
<dbReference type="InterPro" id="IPR036396">
    <property type="entry name" value="Cyt_P450_sf"/>
</dbReference>